<keyword evidence="4 6" id="KW-1133">Transmembrane helix</keyword>
<evidence type="ECO:0000256" key="2">
    <source>
        <dbReference type="ARBA" id="ARBA00022692"/>
    </source>
</evidence>
<organism evidence="8 9">
    <name type="scientific">Pelodictyon phaeoclathratiforme (strain DSM 5477 / BU-1)</name>
    <dbReference type="NCBI Taxonomy" id="324925"/>
    <lineage>
        <taxon>Bacteria</taxon>
        <taxon>Pseudomonadati</taxon>
        <taxon>Chlorobiota</taxon>
        <taxon>Chlorobiia</taxon>
        <taxon>Chlorobiales</taxon>
        <taxon>Chlorobiaceae</taxon>
        <taxon>Chlorobium/Pelodictyon group</taxon>
        <taxon>Pelodictyon</taxon>
    </lineage>
</organism>
<feature type="transmembrane region" description="Helical" evidence="6">
    <location>
        <begin position="153"/>
        <end position="170"/>
    </location>
</feature>
<keyword evidence="2 6" id="KW-0812">Transmembrane</keyword>
<dbReference type="InterPro" id="IPR007816">
    <property type="entry name" value="ResB-like_domain"/>
</dbReference>
<evidence type="ECO:0000313" key="9">
    <source>
        <dbReference type="Proteomes" id="UP000002724"/>
    </source>
</evidence>
<dbReference type="PANTHER" id="PTHR31566:SF5">
    <property type="entry name" value="RESB-LIKE DOMAIN-CONTAINING PROTEIN"/>
    <property type="match status" value="1"/>
</dbReference>
<keyword evidence="5 6" id="KW-0472">Membrane</keyword>
<evidence type="ECO:0000259" key="7">
    <source>
        <dbReference type="Pfam" id="PF05140"/>
    </source>
</evidence>
<dbReference type="HOGENOM" id="CLU_058412_0_0_10"/>
<dbReference type="GO" id="GO:0016020">
    <property type="term" value="C:membrane"/>
    <property type="evidence" value="ECO:0007669"/>
    <property type="project" value="UniProtKB-SubCell"/>
</dbReference>
<gene>
    <name evidence="8" type="ordered locus">Ppha_2775</name>
</gene>
<accession>B4SGJ0</accession>
<dbReference type="GO" id="GO:0017004">
    <property type="term" value="P:cytochrome complex assembly"/>
    <property type="evidence" value="ECO:0007669"/>
    <property type="project" value="UniProtKB-KW"/>
</dbReference>
<evidence type="ECO:0000313" key="8">
    <source>
        <dbReference type="EMBL" id="ACF44926.1"/>
    </source>
</evidence>
<evidence type="ECO:0000256" key="6">
    <source>
        <dbReference type="SAM" id="Phobius"/>
    </source>
</evidence>
<dbReference type="eggNOG" id="COG1333">
    <property type="taxonomic scope" value="Bacteria"/>
</dbReference>
<feature type="transmembrane region" description="Helical" evidence="6">
    <location>
        <begin position="20"/>
        <end position="42"/>
    </location>
</feature>
<dbReference type="InterPro" id="IPR023494">
    <property type="entry name" value="Cyt_c_bgen_Ccs1/CcsB/ResB"/>
</dbReference>
<feature type="transmembrane region" description="Helical" evidence="6">
    <location>
        <begin position="48"/>
        <end position="67"/>
    </location>
</feature>
<keyword evidence="3" id="KW-0201">Cytochrome c-type biogenesis</keyword>
<dbReference type="KEGG" id="pph:Ppha_2775"/>
<dbReference type="EMBL" id="CP001110">
    <property type="protein sequence ID" value="ACF44926.1"/>
    <property type="molecule type" value="Genomic_DNA"/>
</dbReference>
<evidence type="ECO:0000256" key="5">
    <source>
        <dbReference type="ARBA" id="ARBA00023136"/>
    </source>
</evidence>
<sequence precursor="true">MAVVRRRLFQTPWEFRESVLFTASALVAGFFIEFATSGRGLVLPRLPVNAIALSLFAALILSIGLGFRNSPIVKWFGSIPLGLSLIFAIALLSMIGGIVPQDAVSSGSLAARSGFNHIFSSWPFALTIILFLANLGLSLSWKLVPFSMKNIQFILFHAGFWIALSCGIFGSSDLQRLIIPVEEGKAGNLGYTMGSNTPQQLPFSVFLHDFSLEEYPPQLLLYDPHNDKLLMNKSQAVIEVRKGATASWEGLDVLVLDYIPFALPGEKGIPQPAEISTGIPYAKIRISAASVQQETWISTGSPILRPDAATLGNLFLIMVPGTPKSFRSAVTVQDSQGHELMSNLEVNKPVKFMDWKLYQMGYDEKAGRWSKLSLVEVIRDPWLPAVYLGFFMIMAGNILFFWNGIKRTESAS</sequence>
<dbReference type="STRING" id="324925.Ppha_2775"/>
<name>B4SGJ0_PELPB</name>
<feature type="domain" description="ResB-like" evidence="7">
    <location>
        <begin position="321"/>
        <end position="365"/>
    </location>
</feature>
<dbReference type="Pfam" id="PF05140">
    <property type="entry name" value="ResB"/>
    <property type="match status" value="1"/>
</dbReference>
<dbReference type="AlphaFoldDB" id="B4SGJ0"/>
<protein>
    <recommendedName>
        <fullName evidence="7">ResB-like domain-containing protein</fullName>
    </recommendedName>
</protein>
<dbReference type="OrthoDB" id="596762at2"/>
<feature type="transmembrane region" description="Helical" evidence="6">
    <location>
        <begin position="119"/>
        <end position="141"/>
    </location>
</feature>
<comment type="subcellular location">
    <subcellularLocation>
        <location evidence="1">Membrane</location>
        <topology evidence="1">Multi-pass membrane protein</topology>
    </subcellularLocation>
</comment>
<evidence type="ECO:0000256" key="1">
    <source>
        <dbReference type="ARBA" id="ARBA00004141"/>
    </source>
</evidence>
<dbReference type="RefSeq" id="WP_012509394.1">
    <property type="nucleotide sequence ID" value="NC_011060.1"/>
</dbReference>
<feature type="transmembrane region" description="Helical" evidence="6">
    <location>
        <begin position="382"/>
        <end position="402"/>
    </location>
</feature>
<evidence type="ECO:0000256" key="4">
    <source>
        <dbReference type="ARBA" id="ARBA00022989"/>
    </source>
</evidence>
<dbReference type="PANTHER" id="PTHR31566">
    <property type="entry name" value="CYTOCHROME C BIOGENESIS PROTEIN CCS1, CHLOROPLASTIC"/>
    <property type="match status" value="1"/>
</dbReference>
<proteinExistence type="predicted"/>
<evidence type="ECO:0000256" key="3">
    <source>
        <dbReference type="ARBA" id="ARBA00022748"/>
    </source>
</evidence>
<dbReference type="Proteomes" id="UP000002724">
    <property type="component" value="Chromosome"/>
</dbReference>
<reference evidence="8 9" key="1">
    <citation type="submission" date="2008-06" db="EMBL/GenBank/DDBJ databases">
        <title>Complete sequence of Pelodictyon phaeoclathratiforme BU-1.</title>
        <authorList>
            <consortium name="US DOE Joint Genome Institute"/>
            <person name="Lucas S."/>
            <person name="Copeland A."/>
            <person name="Lapidus A."/>
            <person name="Glavina del Rio T."/>
            <person name="Dalin E."/>
            <person name="Tice H."/>
            <person name="Bruce D."/>
            <person name="Goodwin L."/>
            <person name="Pitluck S."/>
            <person name="Schmutz J."/>
            <person name="Larimer F."/>
            <person name="Land M."/>
            <person name="Hauser L."/>
            <person name="Kyrpides N."/>
            <person name="Mikhailova N."/>
            <person name="Liu Z."/>
            <person name="Li T."/>
            <person name="Zhao F."/>
            <person name="Overmann J."/>
            <person name="Bryant D.A."/>
            <person name="Richardson P."/>
        </authorList>
    </citation>
    <scope>NUCLEOTIDE SEQUENCE [LARGE SCALE GENOMIC DNA]</scope>
    <source>
        <strain evidence="9">DSM 5477 / BU-1</strain>
    </source>
</reference>
<keyword evidence="9" id="KW-1185">Reference proteome</keyword>
<feature type="transmembrane region" description="Helical" evidence="6">
    <location>
        <begin position="79"/>
        <end position="99"/>
    </location>
</feature>